<dbReference type="OrthoDB" id="951172at2759"/>
<dbReference type="GO" id="GO:0035091">
    <property type="term" value="F:phosphatidylinositol binding"/>
    <property type="evidence" value="ECO:0007669"/>
    <property type="project" value="InterPro"/>
</dbReference>
<dbReference type="PROSITE" id="PS50179">
    <property type="entry name" value="VHS"/>
    <property type="match status" value="1"/>
</dbReference>
<dbReference type="Pfam" id="PF13513">
    <property type="entry name" value="HEAT_EZ"/>
    <property type="match status" value="1"/>
</dbReference>
<dbReference type="SUPFAM" id="SSF48371">
    <property type="entry name" value="ARM repeat"/>
    <property type="match status" value="1"/>
</dbReference>
<feature type="compositionally biased region" description="Acidic residues" evidence="6">
    <location>
        <begin position="374"/>
        <end position="394"/>
    </location>
</feature>
<name>A0A1Y1UKI7_9TREE</name>
<evidence type="ECO:0000256" key="3">
    <source>
        <dbReference type="ARBA" id="ARBA00022490"/>
    </source>
</evidence>
<keyword evidence="5" id="KW-0653">Protein transport</keyword>
<dbReference type="InterPro" id="IPR001494">
    <property type="entry name" value="Importin-beta_N"/>
</dbReference>
<dbReference type="GO" id="GO:0043130">
    <property type="term" value="F:ubiquitin binding"/>
    <property type="evidence" value="ECO:0007669"/>
    <property type="project" value="InterPro"/>
</dbReference>
<evidence type="ECO:0000256" key="1">
    <source>
        <dbReference type="ARBA" id="ARBA00004496"/>
    </source>
</evidence>
<accession>A0A1Y1UKI7</accession>
<protein>
    <submittedName>
        <fullName evidence="9">Putative importin beta-2 subunit</fullName>
    </submittedName>
</protein>
<evidence type="ECO:0000256" key="4">
    <source>
        <dbReference type="ARBA" id="ARBA00022737"/>
    </source>
</evidence>
<dbReference type="PANTHER" id="PTHR10527">
    <property type="entry name" value="IMPORTIN BETA"/>
    <property type="match status" value="1"/>
</dbReference>
<dbReference type="STRING" id="4999.A0A1Y1UKI7"/>
<dbReference type="Gene3D" id="1.25.10.10">
    <property type="entry name" value="Leucine-rich Repeat Variant"/>
    <property type="match status" value="2"/>
</dbReference>
<dbReference type="InterPro" id="IPR058584">
    <property type="entry name" value="IMB1_TNPO1-like_TPR"/>
</dbReference>
<dbReference type="FunCoup" id="A0A1Y1UKI7">
    <property type="interactions" value="915"/>
</dbReference>
<keyword evidence="10" id="KW-1185">Reference proteome</keyword>
<proteinExistence type="predicted"/>
<evidence type="ECO:0000259" key="8">
    <source>
        <dbReference type="PROSITE" id="PS50179"/>
    </source>
</evidence>
<dbReference type="GO" id="GO:0031267">
    <property type="term" value="F:small GTPase binding"/>
    <property type="evidence" value="ECO:0007669"/>
    <property type="project" value="InterPro"/>
</dbReference>
<dbReference type="Proteomes" id="UP000193218">
    <property type="component" value="Unassembled WGS sequence"/>
</dbReference>
<dbReference type="FunFam" id="1.25.10.10:FF:000402">
    <property type="entry name" value="Related to importin beta-2 subunit (Transportin)"/>
    <property type="match status" value="1"/>
</dbReference>
<evidence type="ECO:0000313" key="10">
    <source>
        <dbReference type="Proteomes" id="UP000193218"/>
    </source>
</evidence>
<keyword evidence="3" id="KW-0963">Cytoplasm</keyword>
<comment type="subcellular location">
    <subcellularLocation>
        <location evidence="1">Cytoplasm</location>
    </subcellularLocation>
</comment>
<dbReference type="InterPro" id="IPR040122">
    <property type="entry name" value="Importin_beta"/>
</dbReference>
<dbReference type="EMBL" id="NBSH01000005">
    <property type="protein sequence ID" value="ORX37976.1"/>
    <property type="molecule type" value="Genomic_DNA"/>
</dbReference>
<dbReference type="RefSeq" id="XP_021871963.1">
    <property type="nucleotide sequence ID" value="XM_022018940.1"/>
</dbReference>
<sequence length="925" mass="102133">MSWQPQQEGLNEVLAMLRQTSSGNTEVQKAVAQRLEQLRFVPDFLAYLAHVLIFATGEEDSHRAIAGLLLKNSVNQRTGPTSGEADERAMAYVKATILRGLEDGDTMIRQTVGTVICSLLSNEEAGAWPEALDAVTKGMSAQDINVVEGSFNTLEKICEDCPHKLDFTIQGRNLLDHLVPEFIKFTSHSHAKIRIYCLEIMQALCVIRVPAVTANIDLYIQSLFERAADDNSDVRRLVCAALGLILNTRADKLVPEMNNVVNYIAYCTKDADETVALEACEFWLTFAEDQNLKDQLRPHLAKIAPLLLQGMVYSEYDLLYLDVDEDDEAVPDKETDIKPKTYSSKVHASHETNDPSSSATGGAGKSREAGDKALEDEDDEEDEDYDSDEEDDSAGEWNIRKCSAAALDVMAVSFGNDLLEILLPYLKERLFSETWTERECGILALGAIAEGCIDGLEPHLPQLVPWLIQSLKDTKALIRSITCWSLGRYSSWCVQTSPEDKTRFFIPAMEGLLQMVLDGNKRVQEAGCSAFATLEEEAGAQIVPYLEPILRNLTFAFNKYQQKNLLILYDALGTLADSVGSALGAPLYLEILMPPLIERWVKLSDNDNDLVPLLECLSSVSIAAGPAFAPYTQPVYQRCLTIIQTCLQQFQVFQQDPDNNEEPDHTFIVVALDLLSGLTQGLGDHMHQLIATTEPPLLNLLASCLTHWEPPIRQSAHALLGDMAISCFPILKPAISTLMPFVTEQIVVDPMPDCVSVCNNAAWATGEIALQYNGDSAALDPFIPGLIQRLVPILLNPKAPKSLAENAAVTIGRLGLVAPATVAPGLPTFAQAWCTALWEIKDNEEKDSAFRGFCMMISANPSGIEQSFVWFCNAVCKWQHPSAQLDGMFRTILQGFKNGLGPTWDQTVVSFPPVIRQRLAERYEV</sequence>
<reference evidence="9 10" key="1">
    <citation type="submission" date="2017-03" db="EMBL/GenBank/DDBJ databases">
        <title>Widespread Adenine N6-methylation of Active Genes in Fungi.</title>
        <authorList>
            <consortium name="DOE Joint Genome Institute"/>
            <person name="Mondo S.J."/>
            <person name="Dannebaum R.O."/>
            <person name="Kuo R.C."/>
            <person name="Louie K.B."/>
            <person name="Bewick A.J."/>
            <person name="Labutti K."/>
            <person name="Haridas S."/>
            <person name="Kuo A."/>
            <person name="Salamov A."/>
            <person name="Ahrendt S.R."/>
            <person name="Lau R."/>
            <person name="Bowen B.P."/>
            <person name="Lipzen A."/>
            <person name="Sullivan W."/>
            <person name="Andreopoulos W.B."/>
            <person name="Clum A."/>
            <person name="Lindquist E."/>
            <person name="Daum C."/>
            <person name="Northen T.R."/>
            <person name="Ramamoorthy G."/>
            <person name="Schmitz R.J."/>
            <person name="Gryganskyi A."/>
            <person name="Culley D."/>
            <person name="Magnuson J."/>
            <person name="James T.Y."/>
            <person name="O'Malley M.A."/>
            <person name="Stajich J.E."/>
            <person name="Spatafora J.W."/>
            <person name="Visel A."/>
            <person name="Grigoriev I.V."/>
        </authorList>
    </citation>
    <scope>NUCLEOTIDE SEQUENCE [LARGE SCALE GENOMIC DNA]</scope>
    <source>
        <strain evidence="9 10">NRRL Y-17943</strain>
    </source>
</reference>
<feature type="compositionally biased region" description="Basic and acidic residues" evidence="6">
    <location>
        <begin position="330"/>
        <end position="339"/>
    </location>
</feature>
<feature type="domain" description="Importin N-terminal" evidence="7">
    <location>
        <begin position="31"/>
        <end position="103"/>
    </location>
</feature>
<comment type="caution">
    <text evidence="9">The sequence shown here is derived from an EMBL/GenBank/DDBJ whole genome shotgun (WGS) entry which is preliminary data.</text>
</comment>
<gene>
    <name evidence="9" type="ORF">BD324DRAFT_673296</name>
</gene>
<dbReference type="GO" id="GO:0005737">
    <property type="term" value="C:cytoplasm"/>
    <property type="evidence" value="ECO:0007669"/>
    <property type="project" value="UniProtKB-SubCell"/>
</dbReference>
<dbReference type="AlphaFoldDB" id="A0A1Y1UKI7"/>
<dbReference type="Pfam" id="PF25574">
    <property type="entry name" value="TPR_IMB1"/>
    <property type="match status" value="1"/>
</dbReference>
<evidence type="ECO:0000256" key="5">
    <source>
        <dbReference type="ARBA" id="ARBA00022927"/>
    </source>
</evidence>
<keyword evidence="2" id="KW-0813">Transport</keyword>
<evidence type="ECO:0000313" key="9">
    <source>
        <dbReference type="EMBL" id="ORX37976.1"/>
    </source>
</evidence>
<dbReference type="InterPro" id="IPR002014">
    <property type="entry name" value="VHS_dom"/>
</dbReference>
<dbReference type="PROSITE" id="PS50166">
    <property type="entry name" value="IMPORTIN_B_NT"/>
    <property type="match status" value="1"/>
</dbReference>
<evidence type="ECO:0000259" key="7">
    <source>
        <dbReference type="PROSITE" id="PS50166"/>
    </source>
</evidence>
<evidence type="ECO:0000256" key="2">
    <source>
        <dbReference type="ARBA" id="ARBA00022448"/>
    </source>
</evidence>
<feature type="domain" description="VHS" evidence="8">
    <location>
        <begin position="116"/>
        <end position="203"/>
    </location>
</feature>
<dbReference type="GeneID" id="33560749"/>
<feature type="region of interest" description="Disordered" evidence="6">
    <location>
        <begin position="330"/>
        <end position="394"/>
    </location>
</feature>
<dbReference type="GO" id="GO:0006606">
    <property type="term" value="P:protein import into nucleus"/>
    <property type="evidence" value="ECO:0007669"/>
    <property type="project" value="InterPro"/>
</dbReference>
<dbReference type="InterPro" id="IPR011989">
    <property type="entry name" value="ARM-like"/>
</dbReference>
<keyword evidence="4" id="KW-0677">Repeat</keyword>
<dbReference type="InterPro" id="IPR016024">
    <property type="entry name" value="ARM-type_fold"/>
</dbReference>
<dbReference type="InParanoid" id="A0A1Y1UKI7"/>
<organism evidence="9 10">
    <name type="scientific">Kockovaella imperatae</name>
    <dbReference type="NCBI Taxonomy" id="4999"/>
    <lineage>
        <taxon>Eukaryota</taxon>
        <taxon>Fungi</taxon>
        <taxon>Dikarya</taxon>
        <taxon>Basidiomycota</taxon>
        <taxon>Agaricomycotina</taxon>
        <taxon>Tremellomycetes</taxon>
        <taxon>Tremellales</taxon>
        <taxon>Cuniculitremaceae</taxon>
        <taxon>Kockovaella</taxon>
    </lineage>
</organism>
<evidence type="ECO:0000256" key="6">
    <source>
        <dbReference type="SAM" id="MobiDB-lite"/>
    </source>
</evidence>